<dbReference type="InterPro" id="IPR029526">
    <property type="entry name" value="PGBD"/>
</dbReference>
<evidence type="ECO:0000313" key="2">
    <source>
        <dbReference type="EMBL" id="KAK4327019.1"/>
    </source>
</evidence>
<feature type="domain" description="PiggyBac transposable element-derived protein" evidence="1">
    <location>
        <begin position="1"/>
        <end position="40"/>
    </location>
</feature>
<evidence type="ECO:0000313" key="3">
    <source>
        <dbReference type="Proteomes" id="UP001292094"/>
    </source>
</evidence>
<sequence>MGGVDLVDMLISLYRTPLKSRRWYLPMFGQLLDMSVVNAWLLYRRDKRLLENGKYKPLCVFRSKISFSLPRAGRPARRGRPYSAEAPEPSKKIRRAVAPRPTTDVRYDNIDHWPIHADKGRCRLCPKGWSRMKCSKCQVVLCWTKERNCFLDFHKK</sequence>
<keyword evidence="3" id="KW-1185">Reference proteome</keyword>
<accession>A0AAE1UQY5</accession>
<proteinExistence type="predicted"/>
<dbReference type="PANTHER" id="PTHR47272:SF1">
    <property type="entry name" value="PIGGYBAC TRANSPOSABLE ELEMENT-DERIVED PROTEIN 3-LIKE"/>
    <property type="match status" value="1"/>
</dbReference>
<dbReference type="PANTHER" id="PTHR47272">
    <property type="entry name" value="DDE_TNP_1_7 DOMAIN-CONTAINING PROTEIN"/>
    <property type="match status" value="1"/>
</dbReference>
<dbReference type="EMBL" id="JAWZYT010000177">
    <property type="protein sequence ID" value="KAK4327019.1"/>
    <property type="molecule type" value="Genomic_DNA"/>
</dbReference>
<organism evidence="2 3">
    <name type="scientific">Petrolisthes manimaculis</name>
    <dbReference type="NCBI Taxonomy" id="1843537"/>
    <lineage>
        <taxon>Eukaryota</taxon>
        <taxon>Metazoa</taxon>
        <taxon>Ecdysozoa</taxon>
        <taxon>Arthropoda</taxon>
        <taxon>Crustacea</taxon>
        <taxon>Multicrustacea</taxon>
        <taxon>Malacostraca</taxon>
        <taxon>Eumalacostraca</taxon>
        <taxon>Eucarida</taxon>
        <taxon>Decapoda</taxon>
        <taxon>Pleocyemata</taxon>
        <taxon>Anomura</taxon>
        <taxon>Galatheoidea</taxon>
        <taxon>Porcellanidae</taxon>
        <taxon>Petrolisthes</taxon>
    </lineage>
</organism>
<dbReference type="Proteomes" id="UP001292094">
    <property type="component" value="Unassembled WGS sequence"/>
</dbReference>
<protein>
    <recommendedName>
        <fullName evidence="1">PiggyBac transposable element-derived protein domain-containing protein</fullName>
    </recommendedName>
</protein>
<evidence type="ECO:0000259" key="1">
    <source>
        <dbReference type="Pfam" id="PF13843"/>
    </source>
</evidence>
<name>A0AAE1UQY5_9EUCA</name>
<dbReference type="Pfam" id="PF13843">
    <property type="entry name" value="DDE_Tnp_1_7"/>
    <property type="match status" value="1"/>
</dbReference>
<reference evidence="2" key="1">
    <citation type="submission" date="2023-11" db="EMBL/GenBank/DDBJ databases">
        <title>Genome assemblies of two species of porcelain crab, Petrolisthes cinctipes and Petrolisthes manimaculis (Anomura: Porcellanidae).</title>
        <authorList>
            <person name="Angst P."/>
        </authorList>
    </citation>
    <scope>NUCLEOTIDE SEQUENCE</scope>
    <source>
        <strain evidence="2">PB745_02</strain>
        <tissue evidence="2">Gill</tissue>
    </source>
</reference>
<comment type="caution">
    <text evidence="2">The sequence shown here is derived from an EMBL/GenBank/DDBJ whole genome shotgun (WGS) entry which is preliminary data.</text>
</comment>
<gene>
    <name evidence="2" type="ORF">Pmani_002469</name>
</gene>
<dbReference type="AlphaFoldDB" id="A0AAE1UQY5"/>